<dbReference type="PATRIC" id="fig|1391654.3.peg.8948"/>
<keyword evidence="2" id="KW-0812">Transmembrane</keyword>
<feature type="transmembrane region" description="Helical" evidence="2">
    <location>
        <begin position="278"/>
        <end position="297"/>
    </location>
</feature>
<evidence type="ECO:0008006" key="5">
    <source>
        <dbReference type="Google" id="ProtNLM"/>
    </source>
</evidence>
<sequence length="324" mass="33700">MTPARAQDAQTPDARTQATGRALFNEGVALYNDGKFAEACAKLETSLKYFPGIGVRGKLAECYEKLGRYASAWSMYKEVADLATRSGEPTREAVANERVKALDPKLSHVTIVLPPANDVPGLVVKRNGQVLERAKLGAAQTVDAGNVTVEVTAPNRKLFYTQVAVTVGQSTRIEIPALEPIVIAETPAPEPPPPHASTPLTEPPAPPTSTPWQKPAGLVIGGLGITSMLVGGVFGFSARATYDSAFDNGACTKPTNECTADGQSQIDSARSQATASTILFITGGALTAGGIVLYLTAPRARTSGLRLVPSPYAGGAGLTLAGSL</sequence>
<evidence type="ECO:0000313" key="4">
    <source>
        <dbReference type="Proteomes" id="UP000064967"/>
    </source>
</evidence>
<protein>
    <recommendedName>
        <fullName evidence="5">Tetratricopeptide repeat protein</fullName>
    </recommendedName>
</protein>
<keyword evidence="2" id="KW-0472">Membrane</keyword>
<feature type="compositionally biased region" description="Pro residues" evidence="1">
    <location>
        <begin position="188"/>
        <end position="209"/>
    </location>
</feature>
<evidence type="ECO:0000256" key="2">
    <source>
        <dbReference type="SAM" id="Phobius"/>
    </source>
</evidence>
<dbReference type="AlphaFoldDB" id="A0A0K1Q8N7"/>
<dbReference type="Gene3D" id="1.25.40.10">
    <property type="entry name" value="Tetratricopeptide repeat domain"/>
    <property type="match status" value="1"/>
</dbReference>
<dbReference type="SUPFAM" id="SSF48452">
    <property type="entry name" value="TPR-like"/>
    <property type="match status" value="1"/>
</dbReference>
<evidence type="ECO:0000313" key="3">
    <source>
        <dbReference type="EMBL" id="AKV02171.1"/>
    </source>
</evidence>
<keyword evidence="2" id="KW-1133">Transmembrane helix</keyword>
<organism evidence="3 4">
    <name type="scientific">Labilithrix luteola</name>
    <dbReference type="NCBI Taxonomy" id="1391654"/>
    <lineage>
        <taxon>Bacteria</taxon>
        <taxon>Pseudomonadati</taxon>
        <taxon>Myxococcota</taxon>
        <taxon>Polyangia</taxon>
        <taxon>Polyangiales</taxon>
        <taxon>Labilitrichaceae</taxon>
        <taxon>Labilithrix</taxon>
    </lineage>
</organism>
<dbReference type="KEGG" id="llu:AKJ09_08834"/>
<evidence type="ECO:0000256" key="1">
    <source>
        <dbReference type="SAM" id="MobiDB-lite"/>
    </source>
</evidence>
<dbReference type="RefSeq" id="WP_146653128.1">
    <property type="nucleotide sequence ID" value="NZ_CP012333.1"/>
</dbReference>
<dbReference type="InterPro" id="IPR011990">
    <property type="entry name" value="TPR-like_helical_dom_sf"/>
</dbReference>
<keyword evidence="4" id="KW-1185">Reference proteome</keyword>
<dbReference type="EMBL" id="CP012333">
    <property type="protein sequence ID" value="AKV02171.1"/>
    <property type="molecule type" value="Genomic_DNA"/>
</dbReference>
<accession>A0A0K1Q8N7</accession>
<proteinExistence type="predicted"/>
<gene>
    <name evidence="3" type="ORF">AKJ09_08834</name>
</gene>
<dbReference type="Proteomes" id="UP000064967">
    <property type="component" value="Chromosome"/>
</dbReference>
<dbReference type="OrthoDB" id="5522887at2"/>
<name>A0A0K1Q8N7_9BACT</name>
<feature type="region of interest" description="Disordered" evidence="1">
    <location>
        <begin position="185"/>
        <end position="213"/>
    </location>
</feature>
<reference evidence="3 4" key="1">
    <citation type="submission" date="2015-08" db="EMBL/GenBank/DDBJ databases">
        <authorList>
            <person name="Babu N.S."/>
            <person name="Beckwith C.J."/>
            <person name="Beseler K.G."/>
            <person name="Brison A."/>
            <person name="Carone J.V."/>
            <person name="Caskin T.P."/>
            <person name="Diamond M."/>
            <person name="Durham M.E."/>
            <person name="Foxe J.M."/>
            <person name="Go M."/>
            <person name="Henderson B.A."/>
            <person name="Jones I.B."/>
            <person name="McGettigan J.A."/>
            <person name="Micheletti S.J."/>
            <person name="Nasrallah M.E."/>
            <person name="Ortiz D."/>
            <person name="Piller C.R."/>
            <person name="Privatt S.R."/>
            <person name="Schneider S.L."/>
            <person name="Sharp S."/>
            <person name="Smith T.C."/>
            <person name="Stanton J.D."/>
            <person name="Ullery H.E."/>
            <person name="Wilson R.J."/>
            <person name="Serrano M.G."/>
            <person name="Buck G."/>
            <person name="Lee V."/>
            <person name="Wang Y."/>
            <person name="Carvalho R."/>
            <person name="Voegtly L."/>
            <person name="Shi R."/>
            <person name="Duckworth R."/>
            <person name="Johnson A."/>
            <person name="Loviza R."/>
            <person name="Walstead R."/>
            <person name="Shah Z."/>
            <person name="Kiflezghi M."/>
            <person name="Wade K."/>
            <person name="Ball S.L."/>
            <person name="Bradley K.W."/>
            <person name="Asai D.J."/>
            <person name="Bowman C.A."/>
            <person name="Russell D.A."/>
            <person name="Pope W.H."/>
            <person name="Jacobs-Sera D."/>
            <person name="Hendrix R.W."/>
            <person name="Hatfull G.F."/>
        </authorList>
    </citation>
    <scope>NUCLEOTIDE SEQUENCE [LARGE SCALE GENOMIC DNA]</scope>
    <source>
        <strain evidence="3 4">DSM 27648</strain>
    </source>
</reference>